<evidence type="ECO:0000313" key="1">
    <source>
        <dbReference type="EMBL" id="CAB4157874.1"/>
    </source>
</evidence>
<reference evidence="1" key="1">
    <citation type="submission" date="2020-04" db="EMBL/GenBank/DDBJ databases">
        <authorList>
            <person name="Chiriac C."/>
            <person name="Salcher M."/>
            <person name="Ghai R."/>
            <person name="Kavagutti S V."/>
        </authorList>
    </citation>
    <scope>NUCLEOTIDE SEQUENCE</scope>
</reference>
<accession>A0A6J5NRS0</accession>
<protein>
    <submittedName>
        <fullName evidence="1">Uncharacterized protein</fullName>
    </submittedName>
</protein>
<gene>
    <name evidence="1" type="ORF">UFOVP690_50</name>
</gene>
<dbReference type="EMBL" id="LR796662">
    <property type="protein sequence ID" value="CAB4157874.1"/>
    <property type="molecule type" value="Genomic_DNA"/>
</dbReference>
<name>A0A6J5NRS0_9CAUD</name>
<sequence>MEYFIQFGNFRVSIHLLPRNILLGVNIGEAVDENTEFHNSVAIGLIFVAVSFTLFDEKLY</sequence>
<proteinExistence type="predicted"/>
<organism evidence="1">
    <name type="scientific">uncultured Caudovirales phage</name>
    <dbReference type="NCBI Taxonomy" id="2100421"/>
    <lineage>
        <taxon>Viruses</taxon>
        <taxon>Duplodnaviria</taxon>
        <taxon>Heunggongvirae</taxon>
        <taxon>Uroviricota</taxon>
        <taxon>Caudoviricetes</taxon>
        <taxon>Peduoviridae</taxon>
        <taxon>Maltschvirus</taxon>
        <taxon>Maltschvirus maltsch</taxon>
    </lineage>
</organism>